<gene>
    <name evidence="3" type="ORF">OTU49_003786</name>
</gene>
<proteinExistence type="predicted"/>
<dbReference type="InterPro" id="IPR036508">
    <property type="entry name" value="Chitin-bd_dom_sf"/>
</dbReference>
<evidence type="ECO:0000259" key="2">
    <source>
        <dbReference type="Pfam" id="PF01607"/>
    </source>
</evidence>
<reference evidence="3 4" key="1">
    <citation type="journal article" date="2024" name="BMC Genomics">
        <title>Genome assembly of redclaw crayfish (Cherax quadricarinatus) provides insights into its immune adaptation and hypoxia tolerance.</title>
        <authorList>
            <person name="Liu Z."/>
            <person name="Zheng J."/>
            <person name="Li H."/>
            <person name="Fang K."/>
            <person name="Wang S."/>
            <person name="He J."/>
            <person name="Zhou D."/>
            <person name="Weng S."/>
            <person name="Chi M."/>
            <person name="Gu Z."/>
            <person name="He J."/>
            <person name="Li F."/>
            <person name="Wang M."/>
        </authorList>
    </citation>
    <scope>NUCLEOTIDE SEQUENCE [LARGE SCALE GENOMIC DNA]</scope>
    <source>
        <strain evidence="3">ZL_2023a</strain>
    </source>
</reference>
<evidence type="ECO:0000313" key="3">
    <source>
        <dbReference type="EMBL" id="KAK8739004.1"/>
    </source>
</evidence>
<dbReference type="Proteomes" id="UP001445076">
    <property type="component" value="Unassembled WGS sequence"/>
</dbReference>
<evidence type="ECO:0000256" key="1">
    <source>
        <dbReference type="SAM" id="SignalP"/>
    </source>
</evidence>
<dbReference type="InterPro" id="IPR002557">
    <property type="entry name" value="Chitin-bd_dom"/>
</dbReference>
<organism evidence="3 4">
    <name type="scientific">Cherax quadricarinatus</name>
    <name type="common">Australian red claw crayfish</name>
    <dbReference type="NCBI Taxonomy" id="27406"/>
    <lineage>
        <taxon>Eukaryota</taxon>
        <taxon>Metazoa</taxon>
        <taxon>Ecdysozoa</taxon>
        <taxon>Arthropoda</taxon>
        <taxon>Crustacea</taxon>
        <taxon>Multicrustacea</taxon>
        <taxon>Malacostraca</taxon>
        <taxon>Eumalacostraca</taxon>
        <taxon>Eucarida</taxon>
        <taxon>Decapoda</taxon>
        <taxon>Pleocyemata</taxon>
        <taxon>Astacidea</taxon>
        <taxon>Parastacoidea</taxon>
        <taxon>Parastacidae</taxon>
        <taxon>Cherax</taxon>
    </lineage>
</organism>
<name>A0AAW0XLV9_CHEQU</name>
<protein>
    <recommendedName>
        <fullName evidence="2">Chitin-binding type-2 domain-containing protein</fullName>
    </recommendedName>
</protein>
<feature type="signal peptide" evidence="1">
    <location>
        <begin position="1"/>
        <end position="26"/>
    </location>
</feature>
<evidence type="ECO:0000313" key="4">
    <source>
        <dbReference type="Proteomes" id="UP001445076"/>
    </source>
</evidence>
<dbReference type="Pfam" id="PF01607">
    <property type="entry name" value="CBM_14"/>
    <property type="match status" value="1"/>
</dbReference>
<dbReference type="AlphaFoldDB" id="A0AAW0XLV9"/>
<dbReference type="GO" id="GO:0008061">
    <property type="term" value="F:chitin binding"/>
    <property type="evidence" value="ECO:0007669"/>
    <property type="project" value="InterPro"/>
</dbReference>
<keyword evidence="1" id="KW-0732">Signal</keyword>
<feature type="domain" description="Chitin-binding type-2" evidence="2">
    <location>
        <begin position="122"/>
        <end position="175"/>
    </location>
</feature>
<feature type="chain" id="PRO_5043620575" description="Chitin-binding type-2 domain-containing protein" evidence="1">
    <location>
        <begin position="27"/>
        <end position="183"/>
    </location>
</feature>
<accession>A0AAW0XLV9</accession>
<dbReference type="EMBL" id="JARKIK010000038">
    <property type="protein sequence ID" value="KAK8739004.1"/>
    <property type="molecule type" value="Genomic_DNA"/>
</dbReference>
<comment type="caution">
    <text evidence="3">The sequence shown here is derived from an EMBL/GenBank/DDBJ whole genome shotgun (WGS) entry which is preliminary data.</text>
</comment>
<dbReference type="Gene3D" id="2.170.140.10">
    <property type="entry name" value="Chitin binding domain"/>
    <property type="match status" value="1"/>
</dbReference>
<sequence>MTYHSSSLFISGVVVVFSVLLYTCIGKPCPEEVTCTKFGYVVFDKVTSESAVCLANGAKPLCLGTDDKGIYLPTTTSISGTTTSISGTTTSISGTTTSISGTTTSISATTATTVPSCGVASCTTKGVFAYPECKCEKYYICSRAASGSGRLVLRRYTCTGGKVFHIKTLSCVTNTLVCPYTQG</sequence>
<dbReference type="GO" id="GO:0005576">
    <property type="term" value="C:extracellular region"/>
    <property type="evidence" value="ECO:0007669"/>
    <property type="project" value="InterPro"/>
</dbReference>
<dbReference type="SUPFAM" id="SSF57625">
    <property type="entry name" value="Invertebrate chitin-binding proteins"/>
    <property type="match status" value="1"/>
</dbReference>
<keyword evidence="4" id="KW-1185">Reference proteome</keyword>